<dbReference type="EMBL" id="ABXV02000017">
    <property type="protein sequence ID" value="EFB72950.1"/>
    <property type="molecule type" value="Genomic_DNA"/>
</dbReference>
<dbReference type="PANTHER" id="PTHR33420">
    <property type="entry name" value="FIMBRIAL SUBUNIT ELFA-RELATED"/>
    <property type="match status" value="1"/>
</dbReference>
<dbReference type="InterPro" id="IPR050263">
    <property type="entry name" value="Bact_Fimbrial_Adh_Pro"/>
</dbReference>
<feature type="domain" description="MrkD-like receptor binding" evidence="2">
    <location>
        <begin position="110"/>
        <end position="200"/>
    </location>
</feature>
<sequence>MHQIIWVYIKLLQLVNSRYIIMNKIIYKLTLLFLCLFFYSYSSYAECIKGTYTAHHNIPDRTIYVQYDNLLANDYVLARHYIEAFTDDYYFSMEYESDCGGYLNLFYVNNWVANSSKIVPTNIPGVGVRIKFNNPSVPDYIPTKSITASGSWKLPGPVGWNIEILKTGTIASSGTIRSGQIVNLTQYNTKTGTSFLGATLSFANNYRISVVNCSLKNNQSIYNINMKDWYDTQFPNIGSTSTPVNIPITLTCAAGTNIKATVTSTSYVDTATGKLGLTGTNSATGIAIQLLDKNNNPIKLNTKNSLQNNVPSGDYIFNWKAQYIKTANSITPGSANATATVNIRYE</sequence>
<dbReference type="HOGENOM" id="CLU_862941_0_0_6"/>
<dbReference type="GO" id="GO:0043709">
    <property type="term" value="P:cell adhesion involved in single-species biofilm formation"/>
    <property type="evidence" value="ECO:0007669"/>
    <property type="project" value="TreeGrafter"/>
</dbReference>
<evidence type="ECO:0000313" key="4">
    <source>
        <dbReference type="Proteomes" id="UP000005512"/>
    </source>
</evidence>
<feature type="domain" description="Fimbrial-type adhesion" evidence="1">
    <location>
        <begin position="211"/>
        <end position="345"/>
    </location>
</feature>
<dbReference type="InterPro" id="IPR000259">
    <property type="entry name" value="Adhesion_dom_fimbrial"/>
</dbReference>
<dbReference type="PANTHER" id="PTHR33420:SF25">
    <property type="entry name" value="PROTEIN FIMF"/>
    <property type="match status" value="1"/>
</dbReference>
<comment type="caution">
    <text evidence="3">The sequence shown here is derived from an EMBL/GenBank/DDBJ whole genome shotgun (WGS) entry which is preliminary data.</text>
</comment>
<dbReference type="Gene3D" id="2.60.40.3310">
    <property type="match status" value="1"/>
</dbReference>
<dbReference type="Proteomes" id="UP000005512">
    <property type="component" value="Unassembled WGS sequence"/>
</dbReference>
<dbReference type="InterPro" id="IPR054160">
    <property type="entry name" value="MrkD_recept-bd"/>
</dbReference>
<dbReference type="STRING" id="500637.PROVRUST_05749"/>
<accession>D1P0T1</accession>
<name>D1P0T1_9GAMM</name>
<reference evidence="3" key="1">
    <citation type="submission" date="2009-12" db="EMBL/GenBank/DDBJ databases">
        <authorList>
            <person name="Weinstock G."/>
            <person name="Sodergren E."/>
            <person name="Clifton S."/>
            <person name="Fulton L."/>
            <person name="Fulton B."/>
            <person name="Courtney L."/>
            <person name="Fronick C."/>
            <person name="Harrison M."/>
            <person name="Strong C."/>
            <person name="Farmer C."/>
            <person name="Delahaunty K."/>
            <person name="Markovic C."/>
            <person name="Hall O."/>
            <person name="Minx P."/>
            <person name="Tomlinson C."/>
            <person name="Mitreva M."/>
            <person name="Nelson J."/>
            <person name="Hou S."/>
            <person name="Wollam A."/>
            <person name="Pepin K.H."/>
            <person name="Johnson M."/>
            <person name="Bhonagiri V."/>
            <person name="Nash W.E."/>
            <person name="Warren W."/>
            <person name="Chinwalla A."/>
            <person name="Mardis E.R."/>
            <person name="Wilson R.K."/>
        </authorList>
    </citation>
    <scope>NUCLEOTIDE SEQUENCE [LARGE SCALE GENOMIC DNA]</scope>
    <source>
        <strain evidence="3">DSM 4541</strain>
    </source>
</reference>
<dbReference type="Gene3D" id="2.60.40.1090">
    <property type="entry name" value="Fimbrial-type adhesion domain"/>
    <property type="match status" value="1"/>
</dbReference>
<protein>
    <submittedName>
        <fullName evidence="3">Fimbrial protein</fullName>
    </submittedName>
</protein>
<dbReference type="Pfam" id="PF00419">
    <property type="entry name" value="Fimbrial"/>
    <property type="match status" value="1"/>
</dbReference>
<dbReference type="AlphaFoldDB" id="D1P0T1"/>
<dbReference type="SUPFAM" id="SSF49401">
    <property type="entry name" value="Bacterial adhesins"/>
    <property type="match status" value="1"/>
</dbReference>
<evidence type="ECO:0000259" key="1">
    <source>
        <dbReference type="Pfam" id="PF00419"/>
    </source>
</evidence>
<dbReference type="Pfam" id="PF22003">
    <property type="entry name" value="MrkDrd"/>
    <property type="match status" value="1"/>
</dbReference>
<proteinExistence type="predicted"/>
<dbReference type="eggNOG" id="COG3539">
    <property type="taxonomic scope" value="Bacteria"/>
</dbReference>
<keyword evidence="4" id="KW-1185">Reference proteome</keyword>
<dbReference type="GO" id="GO:0009289">
    <property type="term" value="C:pilus"/>
    <property type="evidence" value="ECO:0007669"/>
    <property type="project" value="InterPro"/>
</dbReference>
<organism evidence="3 4">
    <name type="scientific">Providencia rustigianii DSM 4541</name>
    <dbReference type="NCBI Taxonomy" id="500637"/>
    <lineage>
        <taxon>Bacteria</taxon>
        <taxon>Pseudomonadati</taxon>
        <taxon>Pseudomonadota</taxon>
        <taxon>Gammaproteobacteria</taxon>
        <taxon>Enterobacterales</taxon>
        <taxon>Morganellaceae</taxon>
        <taxon>Providencia</taxon>
    </lineage>
</organism>
<evidence type="ECO:0000313" key="3">
    <source>
        <dbReference type="EMBL" id="EFB72950.1"/>
    </source>
</evidence>
<dbReference type="InterPro" id="IPR008966">
    <property type="entry name" value="Adhesion_dom_sf"/>
</dbReference>
<evidence type="ECO:0000259" key="2">
    <source>
        <dbReference type="Pfam" id="PF22003"/>
    </source>
</evidence>
<dbReference type="InterPro" id="IPR036937">
    <property type="entry name" value="Adhesion_dom_fimbrial_sf"/>
</dbReference>
<gene>
    <name evidence="3" type="ORF">PROVRUST_05749</name>
</gene>